<dbReference type="AlphaFoldDB" id="A0A061H4M2"/>
<dbReference type="Proteomes" id="UP000053664">
    <property type="component" value="Unassembled WGS sequence"/>
</dbReference>
<feature type="compositionally biased region" description="Basic and acidic residues" evidence="1">
    <location>
        <begin position="109"/>
        <end position="124"/>
    </location>
</feature>
<dbReference type="Pfam" id="PF04774">
    <property type="entry name" value="HABP4_PAI-RBP1"/>
    <property type="match status" value="1"/>
</dbReference>
<dbReference type="InterPro" id="IPR039764">
    <property type="entry name" value="HABP4/SERBP1-like"/>
</dbReference>
<name>A0A061H4M2_9BASI</name>
<feature type="compositionally biased region" description="Basic residues" evidence="1">
    <location>
        <begin position="98"/>
        <end position="107"/>
    </location>
</feature>
<proteinExistence type="predicted"/>
<dbReference type="SMART" id="SM01233">
    <property type="entry name" value="HABP4_PAI-RBP1"/>
    <property type="match status" value="1"/>
</dbReference>
<feature type="compositionally biased region" description="Basic and acidic residues" evidence="1">
    <location>
        <begin position="79"/>
        <end position="97"/>
    </location>
</feature>
<gene>
    <name evidence="3" type="ORF">PFL1_05066</name>
</gene>
<feature type="compositionally biased region" description="Low complexity" evidence="1">
    <location>
        <begin position="22"/>
        <end position="39"/>
    </location>
</feature>
<feature type="region of interest" description="Disordered" evidence="1">
    <location>
        <begin position="22"/>
        <end position="216"/>
    </location>
</feature>
<dbReference type="PANTHER" id="PTHR12299:SF17">
    <property type="entry name" value="AT19571P-RELATED"/>
    <property type="match status" value="1"/>
</dbReference>
<evidence type="ECO:0000313" key="4">
    <source>
        <dbReference type="Proteomes" id="UP000053664"/>
    </source>
</evidence>
<protein>
    <recommendedName>
        <fullName evidence="2">Hyaluronan/mRNA-binding protein domain-containing protein</fullName>
    </recommendedName>
</protein>
<organism evidence="3 4">
    <name type="scientific">Pseudozyma flocculosa PF-1</name>
    <dbReference type="NCBI Taxonomy" id="1277687"/>
    <lineage>
        <taxon>Eukaryota</taxon>
        <taxon>Fungi</taxon>
        <taxon>Dikarya</taxon>
        <taxon>Basidiomycota</taxon>
        <taxon>Ustilaginomycotina</taxon>
        <taxon>Ustilaginomycetes</taxon>
        <taxon>Ustilaginales</taxon>
        <taxon>Ustilaginaceae</taxon>
        <taxon>Pseudozyma</taxon>
    </lineage>
</organism>
<feature type="compositionally biased region" description="Low complexity" evidence="1">
    <location>
        <begin position="154"/>
        <end position="163"/>
    </location>
</feature>
<evidence type="ECO:0000313" key="3">
    <source>
        <dbReference type="EMBL" id="EPQ27528.1"/>
    </source>
</evidence>
<dbReference type="Gene3D" id="6.10.140.1040">
    <property type="match status" value="1"/>
</dbReference>
<dbReference type="OrthoDB" id="5390558at2759"/>
<dbReference type="GO" id="GO:0003723">
    <property type="term" value="F:RNA binding"/>
    <property type="evidence" value="ECO:0007669"/>
    <property type="project" value="InterPro"/>
</dbReference>
<dbReference type="GO" id="GO:0005737">
    <property type="term" value="C:cytoplasm"/>
    <property type="evidence" value="ECO:0007669"/>
    <property type="project" value="TreeGrafter"/>
</dbReference>
<dbReference type="HOGENOM" id="CLU_043312_0_0_1"/>
<dbReference type="RefSeq" id="XP_007880786.1">
    <property type="nucleotide sequence ID" value="XM_007882595.1"/>
</dbReference>
<feature type="compositionally biased region" description="Basic and acidic residues" evidence="1">
    <location>
        <begin position="133"/>
        <end position="153"/>
    </location>
</feature>
<dbReference type="InterPro" id="IPR006861">
    <property type="entry name" value="HABP4_PAIRBP1-bd"/>
</dbReference>
<feature type="domain" description="Hyaluronan/mRNA-binding protein" evidence="2">
    <location>
        <begin position="107"/>
        <end position="210"/>
    </location>
</feature>
<feature type="compositionally biased region" description="Polar residues" evidence="1">
    <location>
        <begin position="48"/>
        <end position="67"/>
    </location>
</feature>
<feature type="compositionally biased region" description="Basic and acidic residues" evidence="1">
    <location>
        <begin position="192"/>
        <end position="211"/>
    </location>
</feature>
<reference evidence="3 4" key="1">
    <citation type="journal article" date="2013" name="Plant Cell">
        <title>The transition from a phytopathogenic smut ancestor to an anamorphic biocontrol agent deciphered by comparative whole-genome analysis.</title>
        <authorList>
            <person name="Lefebvre F."/>
            <person name="Joly D.L."/>
            <person name="Labbe C."/>
            <person name="Teichmann B."/>
            <person name="Linning R."/>
            <person name="Belzile F."/>
            <person name="Bakkeren G."/>
            <person name="Belanger R.R."/>
        </authorList>
    </citation>
    <scope>NUCLEOTIDE SEQUENCE [LARGE SCALE GENOMIC DNA]</scope>
    <source>
        <strain evidence="3 4">PF-1</strain>
    </source>
</reference>
<dbReference type="EMBL" id="KE361639">
    <property type="protein sequence ID" value="EPQ27528.1"/>
    <property type="molecule type" value="Genomic_DNA"/>
</dbReference>
<evidence type="ECO:0000256" key="1">
    <source>
        <dbReference type="SAM" id="MobiDB-lite"/>
    </source>
</evidence>
<sequence length="271" mass="28848">MSVASRNPFMALAEDGDDFQAAPAAAKAPAAKAPAAQAPRNIPGAGQKTATRNPNPRGTNAAKNNRTGIPAEAGAEGEAQQRDVRGGRGGRSSEGRGRGARGARGGRGRQFDRHSQTDRVDTQKNLHQGWGGDEPKRELDVEKKAEADAKAENIEANGAPAAEGEAKPEEEKPVEEEEDKTMTLDEYLAAQAEKRAALAAPKGREASKDDSAWSNFGVQVKKSEGDDYFAAKKDQKAKAKAQKEGKQFLEIEQRFDQPAASSRARCGRVSA</sequence>
<dbReference type="eggNOG" id="ENOG502S4DF">
    <property type="taxonomic scope" value="Eukaryota"/>
</dbReference>
<dbReference type="KEGG" id="pfp:PFL1_05066"/>
<dbReference type="GO" id="GO:0005634">
    <property type="term" value="C:nucleus"/>
    <property type="evidence" value="ECO:0007669"/>
    <property type="project" value="TreeGrafter"/>
</dbReference>
<dbReference type="PANTHER" id="PTHR12299">
    <property type="entry name" value="HYALURONIC ACID-BINDING PROTEIN 4"/>
    <property type="match status" value="1"/>
</dbReference>
<dbReference type="GeneID" id="19319165"/>
<evidence type="ECO:0000259" key="2">
    <source>
        <dbReference type="SMART" id="SM01233"/>
    </source>
</evidence>
<accession>A0A061H4M2</accession>